<name>A0A1H9QLQ9_9MICO</name>
<dbReference type="InterPro" id="IPR018310">
    <property type="entry name" value="Put_endonuclease_Z1-dom"/>
</dbReference>
<reference evidence="3" key="1">
    <citation type="submission" date="2016-10" db="EMBL/GenBank/DDBJ databases">
        <authorList>
            <person name="Varghese N."/>
            <person name="Submissions S."/>
        </authorList>
    </citation>
    <scope>NUCLEOTIDE SEQUENCE [LARGE SCALE GENOMIC DNA]</scope>
    <source>
        <strain evidence="3">CGMCC 1.6963</strain>
    </source>
</reference>
<protein>
    <submittedName>
        <fullName evidence="2">Z1 domain-containing protein</fullName>
    </submittedName>
</protein>
<dbReference type="EMBL" id="FOHB01000001">
    <property type="protein sequence ID" value="SER61135.1"/>
    <property type="molecule type" value="Genomic_DNA"/>
</dbReference>
<dbReference type="Pfam" id="PF10593">
    <property type="entry name" value="Z1"/>
    <property type="match status" value="1"/>
</dbReference>
<feature type="domain" description="Putative endonuclease Z1" evidence="1">
    <location>
        <begin position="346"/>
        <end position="614"/>
    </location>
</feature>
<dbReference type="Proteomes" id="UP000199019">
    <property type="component" value="Unassembled WGS sequence"/>
</dbReference>
<evidence type="ECO:0000313" key="2">
    <source>
        <dbReference type="EMBL" id="SER61135.1"/>
    </source>
</evidence>
<gene>
    <name evidence="2" type="ORF">SAMN05216199_0673</name>
</gene>
<dbReference type="STRING" id="587636.SAMN05216199_0673"/>
<dbReference type="OrthoDB" id="436461at2"/>
<evidence type="ECO:0000259" key="1">
    <source>
        <dbReference type="Pfam" id="PF10593"/>
    </source>
</evidence>
<organism evidence="2 3">
    <name type="scientific">Pedococcus cremeus</name>
    <dbReference type="NCBI Taxonomy" id="587636"/>
    <lineage>
        <taxon>Bacteria</taxon>
        <taxon>Bacillati</taxon>
        <taxon>Actinomycetota</taxon>
        <taxon>Actinomycetes</taxon>
        <taxon>Micrococcales</taxon>
        <taxon>Intrasporangiaceae</taxon>
        <taxon>Pedococcus</taxon>
    </lineage>
</organism>
<evidence type="ECO:0000313" key="3">
    <source>
        <dbReference type="Proteomes" id="UP000199019"/>
    </source>
</evidence>
<dbReference type="AlphaFoldDB" id="A0A1H9QLQ9"/>
<accession>A0A1H9QLQ9</accession>
<keyword evidence="3" id="KW-1185">Reference proteome</keyword>
<sequence>MSSGVSHGAPQHIWIAEPSSKETWWSRYDAVLADKVGYQSRKVIDADASFIVERCILVNAPPPAVDEERSGERRGVVMGAVQSGKTASMLAVVAKSLDAGLDAIVVLGGTRTALWLQTWERLLDQLDTFTDRHLRRVMLPVSDPNSIVDGAPGPGLYTLTEQQANRALSNHRPIIFVAMKQVSHLERVARTLREVVYPVVERLDRPFHLLVIDDEADDSSIAEADLAAGASLQERQVPRRIVDLWESRKNPGRTAIAQLRATYLAYTATPQANFLQDPSNPLAPTDFVVCLRTPGSHGDDKKREPSFKVHEGVPGWYTGGDAYYKSPLGSIPLCVPIDSVPEEDRLPNAIRGFLVASAVRLARDSGAVGPTKAATHVYGSALEAKAAAGPVMSMLVHPSAALDAHFDTAARILEWSSGLPPGDGTLLIANGRLNLGTAGIVRDMDEHPDRWATWLTNYEQANQVVAAQEGVTPVWPDLDWDHVRVRIVNDLIPATKVAVINSDQRSADRPVFEPSRIEDGWRVAPNQSTIFVSGNVMSRGLTLEGLSTTLFTRSTDDPASDTQMQMQRWFGYRGSYIDVCRVLMPASQLKLFEEYHETDLALRVQVLDAMSEDEPAPPTVLQSRAFKATAKVRGTRGRGLWPGPTPFMTWLNPPLTDIENQHVVRDVFMEPATSVGGLPRTRGLLLHRTLTLTETADLLDQLTYPAVGDGAVDPEADARWKTVERVAGLAPTDPLFPVFRMRLDTEPSSWGVESPSNLAAYLRFWALALERRVMATFSTDEPPQRWSLLDLAVRGDEQPRFRVGLRFGSGDKVVEGPLSELPHSVYGMQRRDDGSRLWSRWGARTDHGGAIWGDEFFDCYPTAVLPNLTPSGARERGSDGLLLFNVIERTGGGVSIAPALNIPVGGPDQVHAVKA</sequence>
<proteinExistence type="predicted"/>